<dbReference type="GO" id="GO:0004111">
    <property type="term" value="F:creatine kinase activity"/>
    <property type="evidence" value="ECO:0007669"/>
    <property type="project" value="InterPro"/>
</dbReference>
<sequence>MASQFLRSTNSRYVAGVLAALGAGSALYTLTPQTVQAKSEVDAATIKKIEEAYAKLNGPEGAKCKSLLKKHLTKDVVDKLKAKKTKLGATLYDCIRSGVYNLDAGVGVYAPDAEAYTLFAPLFDKIIEEYHGFTPKQKQPPVDLGEGKTKEFPPLDPKGKYIKSTRIRCGRSLKGYPFNPCLTQDNYLEMEGKVKKAFAEYSDKELKGKYYPLDGMSKDTQKQLIADHFLFKEGDRHLQYANACNFWPKGRGIFHNNDKTFLIWVNEEDHMRIISMQEGSDVGKVLDRLIKGVRGIEKQVPFSRDDRLGWLTFCPTNLGSTVRASVHIALPKLAARKDFIEICEKLNLQVRGIHGEHSESVGGVYDISNKARLGLSEYQAVKQMYDGVKKLIELEEKEKLIFTHRKFTDTRLTLAQWKAKRKIAGFNDDTKLPVMKINDTRTIIGVIDICRHIALQYGLYGSSSGDQEAIDEVIQKLEELNTAMNPILRATLTKNYDARKECWNVFKEESLFPLLRKYEELLGEQRFMVGTQYSWADIALIEFLTRCQQCYDSFYLAHFERLRTFCQVFESLPHIRPYIQGRSDSFF</sequence>
<feature type="domain" description="Phosphagen kinase N-terminal" evidence="10">
    <location>
        <begin position="50"/>
        <end position="132"/>
    </location>
</feature>
<dbReference type="InterPro" id="IPR036282">
    <property type="entry name" value="Glutathione-S-Trfase_C_sf"/>
</dbReference>
<name>A0A6A5HQZ9_CAERE</name>
<evidence type="ECO:0000256" key="6">
    <source>
        <dbReference type="ARBA" id="ARBA00022840"/>
    </source>
</evidence>
<comment type="caution">
    <text evidence="12">The sequence shown here is derived from an EMBL/GenBank/DDBJ whole genome shotgun (WGS) entry which is preliminary data.</text>
</comment>
<dbReference type="Proteomes" id="UP000483820">
    <property type="component" value="Chromosome I"/>
</dbReference>
<feature type="binding site" evidence="8">
    <location>
        <begin position="164"/>
        <end position="168"/>
    </location>
    <ligand>
        <name>ATP</name>
        <dbReference type="ChEBI" id="CHEBI:30616"/>
    </ligand>
</feature>
<dbReference type="AlphaFoldDB" id="A0A6A5HQZ9"/>
<dbReference type="CDD" id="cd07932">
    <property type="entry name" value="arginine_kinase_like"/>
    <property type="match status" value="1"/>
</dbReference>
<dbReference type="RefSeq" id="XP_053591360.1">
    <property type="nucleotide sequence ID" value="XM_053722715.1"/>
</dbReference>
<dbReference type="SUPFAM" id="SSF47616">
    <property type="entry name" value="GST C-terminal domain-like"/>
    <property type="match status" value="1"/>
</dbReference>
<dbReference type="FunFam" id="1.20.1050.10:FF:000078">
    <property type="entry name" value="Protein CBG04233"/>
    <property type="match status" value="1"/>
</dbReference>
<dbReference type="PROSITE" id="PS51509">
    <property type="entry name" value="PHOSPHAGEN_KINASE_N"/>
    <property type="match status" value="1"/>
</dbReference>
<feature type="binding site" evidence="8">
    <location>
        <begin position="351"/>
        <end position="356"/>
    </location>
    <ligand>
        <name>ATP</name>
        <dbReference type="ChEBI" id="CHEBI:30616"/>
    </ligand>
</feature>
<gene>
    <name evidence="12" type="ORF">GCK72_000857</name>
</gene>
<evidence type="ECO:0000256" key="1">
    <source>
        <dbReference type="ARBA" id="ARBA00006798"/>
    </source>
</evidence>
<keyword evidence="3 8" id="KW-0808">Transferase</keyword>
<dbReference type="InterPro" id="IPR014746">
    <property type="entry name" value="Gln_synth/guanido_kin_cat_dom"/>
</dbReference>
<dbReference type="PROSITE" id="PS50405">
    <property type="entry name" value="GST_CTER"/>
    <property type="match status" value="1"/>
</dbReference>
<reference evidence="12 13" key="1">
    <citation type="submission" date="2019-12" db="EMBL/GenBank/DDBJ databases">
        <title>Chromosome-level assembly of the Caenorhabditis remanei genome.</title>
        <authorList>
            <person name="Teterina A.A."/>
            <person name="Willis J.H."/>
            <person name="Phillips P.C."/>
        </authorList>
    </citation>
    <scope>NUCLEOTIDE SEQUENCE [LARGE SCALE GENOMIC DNA]</scope>
    <source>
        <strain evidence="12 13">PX506</strain>
        <tissue evidence="12">Whole organism</tissue>
    </source>
</reference>
<feature type="binding site" evidence="8">
    <location>
        <position position="272"/>
    </location>
    <ligand>
        <name>ATP</name>
        <dbReference type="ChEBI" id="CHEBI:30616"/>
    </ligand>
</feature>
<dbReference type="Gene3D" id="3.30.590.10">
    <property type="entry name" value="Glutamine synthetase/guanido kinase, catalytic domain"/>
    <property type="match status" value="1"/>
</dbReference>
<evidence type="ECO:0000313" key="13">
    <source>
        <dbReference type="Proteomes" id="UP000483820"/>
    </source>
</evidence>
<evidence type="ECO:0000259" key="9">
    <source>
        <dbReference type="PROSITE" id="PS50405"/>
    </source>
</evidence>
<dbReference type="EMBL" id="WUAV01000001">
    <property type="protein sequence ID" value="KAF1769044.1"/>
    <property type="molecule type" value="Genomic_DNA"/>
</dbReference>
<dbReference type="PANTHER" id="PTHR11547:SF20">
    <property type="entry name" value="ARGININE KINASE"/>
    <property type="match status" value="1"/>
</dbReference>
<protein>
    <recommendedName>
        <fullName evidence="2">arginine kinase</fullName>
        <ecNumber evidence="2">2.7.3.3</ecNumber>
    </recommendedName>
</protein>
<evidence type="ECO:0000313" key="12">
    <source>
        <dbReference type="EMBL" id="KAF1769044.1"/>
    </source>
</evidence>
<dbReference type="Gene3D" id="1.10.135.10">
    <property type="entry name" value="ATP:guanido phosphotransferase, N-terminal domain"/>
    <property type="match status" value="1"/>
</dbReference>
<dbReference type="GO" id="GO:0046314">
    <property type="term" value="P:phosphocreatine biosynthetic process"/>
    <property type="evidence" value="ECO:0007669"/>
    <property type="project" value="InterPro"/>
</dbReference>
<dbReference type="InterPro" id="IPR010987">
    <property type="entry name" value="Glutathione-S-Trfase_C-like"/>
</dbReference>
<dbReference type="Gene3D" id="3.40.30.10">
    <property type="entry name" value="Glutaredoxin"/>
    <property type="match status" value="1"/>
</dbReference>
<evidence type="ECO:0000256" key="4">
    <source>
        <dbReference type="ARBA" id="ARBA00022741"/>
    </source>
</evidence>
<proteinExistence type="inferred from homology"/>
<dbReference type="Pfam" id="PF00217">
    <property type="entry name" value="ATP-gua_Ptrans"/>
    <property type="match status" value="1"/>
</dbReference>
<comment type="similarity">
    <text evidence="1 7">Belongs to the ATP:guanido phosphotransferase family.</text>
</comment>
<dbReference type="InterPro" id="IPR004046">
    <property type="entry name" value="GST_C"/>
</dbReference>
<dbReference type="Pfam" id="PF14497">
    <property type="entry name" value="GST_C_3"/>
    <property type="match status" value="1"/>
</dbReference>
<dbReference type="CTD" id="9824367"/>
<dbReference type="SUPFAM" id="SSF48034">
    <property type="entry name" value="Guanido kinase N-terminal domain"/>
    <property type="match status" value="1"/>
</dbReference>
<evidence type="ECO:0000256" key="2">
    <source>
        <dbReference type="ARBA" id="ARBA00012230"/>
    </source>
</evidence>
<evidence type="ECO:0000259" key="11">
    <source>
        <dbReference type="PROSITE" id="PS51510"/>
    </source>
</evidence>
<dbReference type="GO" id="GO:0005524">
    <property type="term" value="F:ATP binding"/>
    <property type="evidence" value="ECO:0007669"/>
    <property type="project" value="UniProtKB-UniRule"/>
</dbReference>
<evidence type="ECO:0000256" key="7">
    <source>
        <dbReference type="PROSITE-ProRule" id="PRU00842"/>
    </source>
</evidence>
<keyword evidence="6 8" id="KW-0067">ATP-binding</keyword>
<dbReference type="Gene3D" id="1.20.1050.10">
    <property type="match status" value="1"/>
</dbReference>
<feature type="binding site" evidence="8">
    <location>
        <position position="228"/>
    </location>
    <ligand>
        <name>ATP</name>
        <dbReference type="ChEBI" id="CHEBI:30616"/>
    </ligand>
</feature>
<dbReference type="FunFam" id="1.10.135.10:FF:000003">
    <property type="entry name" value="Three-domain arginine kinase"/>
    <property type="match status" value="1"/>
</dbReference>
<keyword evidence="5 8" id="KW-0418">Kinase</keyword>
<evidence type="ECO:0000256" key="3">
    <source>
        <dbReference type="ARBA" id="ARBA00022679"/>
    </source>
</evidence>
<feature type="domain" description="GST C-terminal" evidence="9">
    <location>
        <begin position="466"/>
        <end position="587"/>
    </location>
</feature>
<dbReference type="InterPro" id="IPR022414">
    <property type="entry name" value="ATP-guanido_PTrfase_cat"/>
</dbReference>
<feature type="binding site" evidence="8">
    <location>
        <begin position="323"/>
        <end position="327"/>
    </location>
    <ligand>
        <name>ATP</name>
        <dbReference type="ChEBI" id="CHEBI:30616"/>
    </ligand>
</feature>
<dbReference type="GO" id="GO:0004054">
    <property type="term" value="F:arginine kinase activity"/>
    <property type="evidence" value="ECO:0007669"/>
    <property type="project" value="UniProtKB-EC"/>
</dbReference>
<dbReference type="FunFam" id="3.30.590.10:FF:000006">
    <property type="entry name" value="Arginine kinase 1"/>
    <property type="match status" value="1"/>
</dbReference>
<dbReference type="SUPFAM" id="SSF55931">
    <property type="entry name" value="Glutamine synthetase/guanido kinase"/>
    <property type="match status" value="1"/>
</dbReference>
<keyword evidence="4 8" id="KW-0547">Nucleotide-binding</keyword>
<dbReference type="GO" id="GO:0005615">
    <property type="term" value="C:extracellular space"/>
    <property type="evidence" value="ECO:0007669"/>
    <property type="project" value="TreeGrafter"/>
</dbReference>
<dbReference type="Pfam" id="PF02807">
    <property type="entry name" value="ATP-gua_PtransN"/>
    <property type="match status" value="1"/>
</dbReference>
<dbReference type="InterPro" id="IPR036802">
    <property type="entry name" value="ATP-guanido_PTrfase_N_sf"/>
</dbReference>
<dbReference type="InterPro" id="IPR022413">
    <property type="entry name" value="ATP-guanido_PTrfase_N"/>
</dbReference>
<dbReference type="PANTHER" id="PTHR11547">
    <property type="entry name" value="ARGININE OR CREATINE KINASE"/>
    <property type="match status" value="1"/>
</dbReference>
<feature type="domain" description="Phosphagen kinase C-terminal" evidence="11">
    <location>
        <begin position="161"/>
        <end position="398"/>
    </location>
</feature>
<evidence type="ECO:0000256" key="5">
    <source>
        <dbReference type="ARBA" id="ARBA00022777"/>
    </source>
</evidence>
<dbReference type="GeneID" id="9824367"/>
<evidence type="ECO:0000256" key="8">
    <source>
        <dbReference type="PROSITE-ProRule" id="PRU00843"/>
    </source>
</evidence>
<dbReference type="EC" id="2.7.3.3" evidence="2"/>
<organism evidence="12 13">
    <name type="scientific">Caenorhabditis remanei</name>
    <name type="common">Caenorhabditis vulgaris</name>
    <dbReference type="NCBI Taxonomy" id="31234"/>
    <lineage>
        <taxon>Eukaryota</taxon>
        <taxon>Metazoa</taxon>
        <taxon>Ecdysozoa</taxon>
        <taxon>Nematoda</taxon>
        <taxon>Chromadorea</taxon>
        <taxon>Rhabditida</taxon>
        <taxon>Rhabditina</taxon>
        <taxon>Rhabditomorpha</taxon>
        <taxon>Rhabditoidea</taxon>
        <taxon>Rhabditidae</taxon>
        <taxon>Peloderinae</taxon>
        <taxon>Caenorhabditis</taxon>
    </lineage>
</organism>
<accession>A0A6A5HQZ9</accession>
<evidence type="ECO:0000259" key="10">
    <source>
        <dbReference type="PROSITE" id="PS51509"/>
    </source>
</evidence>
<dbReference type="InterPro" id="IPR000749">
    <property type="entry name" value="ATP-guanido_PTrfase"/>
</dbReference>
<dbReference type="PROSITE" id="PS51510">
    <property type="entry name" value="PHOSPHAGEN_KINASE_C"/>
    <property type="match status" value="1"/>
</dbReference>
<dbReference type="KEGG" id="crq:GCK72_000857"/>